<sequence>MSQDENSKIKSSIDINSSKYISIILRRSFMSIDDFDFLLTEYKELSGEEYNYDLNDQLMISLVVKHKLNITHFSIINVKSCFLNYVIITKHFSYDDIKINYDRFRLDMIKKVLGSECEKEEILRKIEKISFSKIDDGIIKNIH</sequence>
<accession>A0A6C0BEH8</accession>
<organism evidence="1">
    <name type="scientific">viral metagenome</name>
    <dbReference type="NCBI Taxonomy" id="1070528"/>
    <lineage>
        <taxon>unclassified sequences</taxon>
        <taxon>metagenomes</taxon>
        <taxon>organismal metagenomes</taxon>
    </lineage>
</organism>
<proteinExistence type="predicted"/>
<name>A0A6C0BEH8_9ZZZZ</name>
<reference evidence="1" key="1">
    <citation type="journal article" date="2020" name="Nature">
        <title>Giant virus diversity and host interactions through global metagenomics.</title>
        <authorList>
            <person name="Schulz F."/>
            <person name="Roux S."/>
            <person name="Paez-Espino D."/>
            <person name="Jungbluth S."/>
            <person name="Walsh D.A."/>
            <person name="Denef V.J."/>
            <person name="McMahon K.D."/>
            <person name="Konstantinidis K.T."/>
            <person name="Eloe-Fadrosh E.A."/>
            <person name="Kyrpides N.C."/>
            <person name="Woyke T."/>
        </authorList>
    </citation>
    <scope>NUCLEOTIDE SEQUENCE</scope>
    <source>
        <strain evidence="1">GVMAG-M-3300010160-4</strain>
    </source>
</reference>
<protein>
    <submittedName>
        <fullName evidence="1">Uncharacterized protein</fullName>
    </submittedName>
</protein>
<dbReference type="AlphaFoldDB" id="A0A6C0BEH8"/>
<evidence type="ECO:0000313" key="1">
    <source>
        <dbReference type="EMBL" id="QHS89808.1"/>
    </source>
</evidence>
<dbReference type="EMBL" id="MN739120">
    <property type="protein sequence ID" value="QHS89808.1"/>
    <property type="molecule type" value="Genomic_DNA"/>
</dbReference>